<dbReference type="AlphaFoldDB" id="A0A1R1AUV9"/>
<keyword evidence="4" id="KW-0067">ATP-binding</keyword>
<dbReference type="PANTHER" id="PTHR43335">
    <property type="entry name" value="ABC TRANSPORTER, ATP-BINDING PROTEIN"/>
    <property type="match status" value="1"/>
</dbReference>
<dbReference type="GO" id="GO:0016887">
    <property type="term" value="F:ATP hydrolysis activity"/>
    <property type="evidence" value="ECO:0007669"/>
    <property type="project" value="InterPro"/>
</dbReference>
<dbReference type="PROSITE" id="PS50893">
    <property type="entry name" value="ABC_TRANSPORTER_2"/>
    <property type="match status" value="1"/>
</dbReference>
<dbReference type="RefSeq" id="WP_076325376.1">
    <property type="nucleotide sequence ID" value="NZ_JBCNGN010000005.1"/>
</dbReference>
<dbReference type="OrthoDB" id="2643074at2"/>
<evidence type="ECO:0000313" key="6">
    <source>
        <dbReference type="EMBL" id="OME89349.1"/>
    </source>
</evidence>
<organism evidence="6 7">
    <name type="scientific">Paenibacillus lautus</name>
    <name type="common">Bacillus lautus</name>
    <dbReference type="NCBI Taxonomy" id="1401"/>
    <lineage>
        <taxon>Bacteria</taxon>
        <taxon>Bacillati</taxon>
        <taxon>Bacillota</taxon>
        <taxon>Bacilli</taxon>
        <taxon>Bacillales</taxon>
        <taxon>Paenibacillaceae</taxon>
        <taxon>Paenibacillus</taxon>
    </lineage>
</organism>
<evidence type="ECO:0000313" key="7">
    <source>
        <dbReference type="Proteomes" id="UP000187074"/>
    </source>
</evidence>
<evidence type="ECO:0000256" key="3">
    <source>
        <dbReference type="ARBA" id="ARBA00022741"/>
    </source>
</evidence>
<keyword evidence="3" id="KW-0547">Nucleotide-binding</keyword>
<dbReference type="Pfam" id="PF00005">
    <property type="entry name" value="ABC_tran"/>
    <property type="match status" value="1"/>
</dbReference>
<dbReference type="EMBL" id="MRTF01000010">
    <property type="protein sequence ID" value="OME89349.1"/>
    <property type="molecule type" value="Genomic_DNA"/>
</dbReference>
<dbReference type="InterPro" id="IPR003593">
    <property type="entry name" value="AAA+_ATPase"/>
</dbReference>
<dbReference type="Proteomes" id="UP000187074">
    <property type="component" value="Unassembled WGS sequence"/>
</dbReference>
<name>A0A1R1AUV9_PAELA</name>
<dbReference type="GO" id="GO:0005524">
    <property type="term" value="F:ATP binding"/>
    <property type="evidence" value="ECO:0007669"/>
    <property type="project" value="UniProtKB-KW"/>
</dbReference>
<evidence type="ECO:0000256" key="2">
    <source>
        <dbReference type="ARBA" id="ARBA00022448"/>
    </source>
</evidence>
<comment type="caution">
    <text evidence="6">The sequence shown here is derived from an EMBL/GenBank/DDBJ whole genome shotgun (WGS) entry which is preliminary data.</text>
</comment>
<evidence type="ECO:0000256" key="4">
    <source>
        <dbReference type="ARBA" id="ARBA00022840"/>
    </source>
</evidence>
<comment type="similarity">
    <text evidence="1">Belongs to the ABC transporter superfamily.</text>
</comment>
<reference evidence="6 7" key="1">
    <citation type="submission" date="2016-11" db="EMBL/GenBank/DDBJ databases">
        <title>Paenibacillus species isolates.</title>
        <authorList>
            <person name="Beno S.M."/>
        </authorList>
    </citation>
    <scope>NUCLEOTIDE SEQUENCE [LARGE SCALE GENOMIC DNA]</scope>
    <source>
        <strain evidence="6 7">FSL F4-0100</strain>
    </source>
</reference>
<keyword evidence="2" id="KW-0813">Transport</keyword>
<evidence type="ECO:0000256" key="1">
    <source>
        <dbReference type="ARBA" id="ARBA00005417"/>
    </source>
</evidence>
<dbReference type="STRING" id="1401.BK123_26650"/>
<evidence type="ECO:0000259" key="5">
    <source>
        <dbReference type="PROSITE" id="PS50893"/>
    </source>
</evidence>
<protein>
    <submittedName>
        <fullName evidence="6">ABC transporter</fullName>
    </submittedName>
</protein>
<accession>A0A1R1AUV9</accession>
<dbReference type="SMART" id="SM00382">
    <property type="entry name" value="AAA"/>
    <property type="match status" value="1"/>
</dbReference>
<dbReference type="InterPro" id="IPR027417">
    <property type="entry name" value="P-loop_NTPase"/>
</dbReference>
<feature type="domain" description="ABC transporter" evidence="5">
    <location>
        <begin position="2"/>
        <end position="226"/>
    </location>
</feature>
<sequence>MIRLEGLERQAGTYRLEIDKAEIHSGLNLIVGANGAGKTTLIELLTTLQAPDAGEILYSGRRAGDHLPLIRSQIGYVPADIELYGDMKVGKLLTYMAELKGIYNPEAIDRLMTDFRLEPFRKSKVKNLSQGVQRRIAVVQALLASPSFLFLDEPLNGMDAEERKFLITYLTKYARGRMVIVAAHELNEWEEAVDTVIWIHRGRIRYIGSPTQWKLNVASSSSVWEGEIDLEAFERIPQELLIHFQMTEHHMRVRLMGKKQPGPEFVEKAPTLEDTFFLHMNALARRG</sequence>
<dbReference type="InterPro" id="IPR003439">
    <property type="entry name" value="ABC_transporter-like_ATP-bd"/>
</dbReference>
<dbReference type="Gene3D" id="3.40.50.300">
    <property type="entry name" value="P-loop containing nucleotide triphosphate hydrolases"/>
    <property type="match status" value="1"/>
</dbReference>
<dbReference type="SUPFAM" id="SSF52540">
    <property type="entry name" value="P-loop containing nucleoside triphosphate hydrolases"/>
    <property type="match status" value="1"/>
</dbReference>
<proteinExistence type="inferred from homology"/>
<gene>
    <name evidence="6" type="ORF">BK123_26650</name>
</gene>
<dbReference type="PANTHER" id="PTHR43335:SF2">
    <property type="entry name" value="ABC TRANSPORTER, ATP-BINDING PROTEIN"/>
    <property type="match status" value="1"/>
</dbReference>